<name>A0A151P105_ALLMI</name>
<comment type="caution">
    <text evidence="1">The sequence shown here is derived from an EMBL/GenBank/DDBJ whole genome shotgun (WGS) entry which is preliminary data.</text>
</comment>
<gene>
    <name evidence="1" type="ORF">Y1Q_0000351</name>
</gene>
<evidence type="ECO:0000313" key="1">
    <source>
        <dbReference type="EMBL" id="KYO42693.1"/>
    </source>
</evidence>
<proteinExistence type="predicted"/>
<evidence type="ECO:0000313" key="2">
    <source>
        <dbReference type="Proteomes" id="UP000050525"/>
    </source>
</evidence>
<reference evidence="1 2" key="1">
    <citation type="journal article" date="2012" name="Genome Biol.">
        <title>Sequencing three crocodilian genomes to illuminate the evolution of archosaurs and amniotes.</title>
        <authorList>
            <person name="St John J.A."/>
            <person name="Braun E.L."/>
            <person name="Isberg S.R."/>
            <person name="Miles L.G."/>
            <person name="Chong A.Y."/>
            <person name="Gongora J."/>
            <person name="Dalzell P."/>
            <person name="Moran C."/>
            <person name="Bed'hom B."/>
            <person name="Abzhanov A."/>
            <person name="Burgess S.C."/>
            <person name="Cooksey A.M."/>
            <person name="Castoe T.A."/>
            <person name="Crawford N.G."/>
            <person name="Densmore L.D."/>
            <person name="Drew J.C."/>
            <person name="Edwards S.V."/>
            <person name="Faircloth B.C."/>
            <person name="Fujita M.K."/>
            <person name="Greenwold M.J."/>
            <person name="Hoffmann F.G."/>
            <person name="Howard J.M."/>
            <person name="Iguchi T."/>
            <person name="Janes D.E."/>
            <person name="Khan S.Y."/>
            <person name="Kohno S."/>
            <person name="de Koning A.J."/>
            <person name="Lance S.L."/>
            <person name="McCarthy F.M."/>
            <person name="McCormack J.E."/>
            <person name="Merchant M.E."/>
            <person name="Peterson D.G."/>
            <person name="Pollock D.D."/>
            <person name="Pourmand N."/>
            <person name="Raney B.J."/>
            <person name="Roessler K.A."/>
            <person name="Sanford J.R."/>
            <person name="Sawyer R.H."/>
            <person name="Schmidt C.J."/>
            <person name="Triplett E.W."/>
            <person name="Tuberville T.D."/>
            <person name="Venegas-Anaya M."/>
            <person name="Howard J.T."/>
            <person name="Jarvis E.D."/>
            <person name="Guillette L.J.Jr."/>
            <person name="Glenn T.C."/>
            <person name="Green R.E."/>
            <person name="Ray D.A."/>
        </authorList>
    </citation>
    <scope>NUCLEOTIDE SEQUENCE [LARGE SCALE GENOMIC DNA]</scope>
    <source>
        <strain evidence="1">KSC_2009_1</strain>
    </source>
</reference>
<sequence>MGQSCRIEFVPQLLSSTHCLFSRPEQTHQPKSHCSPKRPVRNSSPYWSMSRGDLARGYLLTCCFFLITRVYRRACLLDLGSKCGK</sequence>
<keyword evidence="2" id="KW-1185">Reference proteome</keyword>
<dbReference type="AlphaFoldDB" id="A0A151P105"/>
<organism evidence="1 2">
    <name type="scientific">Alligator mississippiensis</name>
    <name type="common">American alligator</name>
    <dbReference type="NCBI Taxonomy" id="8496"/>
    <lineage>
        <taxon>Eukaryota</taxon>
        <taxon>Metazoa</taxon>
        <taxon>Chordata</taxon>
        <taxon>Craniata</taxon>
        <taxon>Vertebrata</taxon>
        <taxon>Euteleostomi</taxon>
        <taxon>Archelosauria</taxon>
        <taxon>Archosauria</taxon>
        <taxon>Crocodylia</taxon>
        <taxon>Alligatoridae</taxon>
        <taxon>Alligatorinae</taxon>
        <taxon>Alligator</taxon>
    </lineage>
</organism>
<protein>
    <submittedName>
        <fullName evidence="1">Uncharacterized protein</fullName>
    </submittedName>
</protein>
<dbReference type="Proteomes" id="UP000050525">
    <property type="component" value="Unassembled WGS sequence"/>
</dbReference>
<dbReference type="EMBL" id="AKHW03001362">
    <property type="protein sequence ID" value="KYO42693.1"/>
    <property type="molecule type" value="Genomic_DNA"/>
</dbReference>
<accession>A0A151P105</accession>